<organism evidence="6 7">
    <name type="scientific">Noviherbaspirillum cavernae</name>
    <dbReference type="NCBI Taxonomy" id="2320862"/>
    <lineage>
        <taxon>Bacteria</taxon>
        <taxon>Pseudomonadati</taxon>
        <taxon>Pseudomonadota</taxon>
        <taxon>Betaproteobacteria</taxon>
        <taxon>Burkholderiales</taxon>
        <taxon>Oxalobacteraceae</taxon>
        <taxon>Noviherbaspirillum</taxon>
    </lineage>
</organism>
<dbReference type="Gene3D" id="2.120.10.30">
    <property type="entry name" value="TolB, C-terminal domain"/>
    <property type="match status" value="7"/>
</dbReference>
<reference evidence="6 7" key="1">
    <citation type="submission" date="2018-09" db="EMBL/GenBank/DDBJ databases">
        <authorList>
            <person name="Zhu H."/>
        </authorList>
    </citation>
    <scope>NUCLEOTIDE SEQUENCE [LARGE SCALE GENOMIC DNA]</scope>
    <source>
        <strain evidence="6 7">K2R10-39</strain>
    </source>
</reference>
<dbReference type="CDD" id="cd14953">
    <property type="entry name" value="NHL_like_1"/>
    <property type="match status" value="2"/>
</dbReference>
<proteinExistence type="predicted"/>
<keyword evidence="4" id="KW-1133">Transmembrane helix</keyword>
<protein>
    <recommendedName>
        <fullName evidence="5">SMP-30/Gluconolactonase/LRE-like region domain-containing protein</fullName>
    </recommendedName>
</protein>
<feature type="repeat" description="NHL" evidence="2">
    <location>
        <begin position="231"/>
        <end position="266"/>
    </location>
</feature>
<feature type="transmembrane region" description="Helical" evidence="4">
    <location>
        <begin position="21"/>
        <end position="42"/>
    </location>
</feature>
<dbReference type="PROSITE" id="PS51125">
    <property type="entry name" value="NHL"/>
    <property type="match status" value="2"/>
</dbReference>
<feature type="region of interest" description="Disordered" evidence="3">
    <location>
        <begin position="68"/>
        <end position="100"/>
    </location>
</feature>
<accession>A0A418X2G5</accession>
<sequence length="768" mass="75424">MDRSRHAQRNERPARPGASRIRLQLPSAFELIVMLSSLHSFFANRMPRCFLACLFCATLASCGGGGGSGDSTAGLQNTSTATQPSSTGTPQQQDDGVPQNTAGISLIAGSIGGPGALDATGTAARFHDPYGIAADAAGNLYIADTANHIIRKVTPAGAVSTLAGTAGVFGSADGNGAAARFSSPRGIVVDGAGNVYVADRLNHAIRRITPSGAVATIAGAAGSSGSADGAGSTARFNGPSGIAIDALGNLYVADTDNVAIRKITPSGDVTTLAGMATESGSVDGAGSTARFNGPSSIAIDATGNLFVTDTYHFPTSHSALDNSTIRKITPTGIVTTLAGSSGSLGSTDGSGTLALFYYPSGITVDAAGNLFVSDTWNHTIRRITPAGAVSTFAGTAGISGSDDGTGAAARFFYPSGVTSDSAGNLYVVDSSNATLRKVTPGAAVTTLAGMASQSGSADGIGADARFSGPYGIAADAAGNLYIADAFSATIRKIAAGGVVTTLAGSAGSYGTADGAGALARFGAPHGIASDGAGNLFITDTASHTIRKIDTAGRVSTFAGTAGVSGRADGQGVAASFSSPNGIALDAGGNLYVADTDNHLVRKITAAGSVTTLAGSAGTAGSADGIGTAALFSSPQGIAVDGAGNVYVADTNNHAIRKIAPNGVVTTLAGIGGSAGFADGAGAAARFDYPQSIALDAAGNLFVADTVNEAVRKVTSAGAVTTVAGIGGRRGIVLGALPGGLSRPFGIAFVRDGMFAVTSGTGVLRLDVQ</sequence>
<keyword evidence="4" id="KW-0472">Membrane</keyword>
<dbReference type="SUPFAM" id="SSF101898">
    <property type="entry name" value="NHL repeat"/>
    <property type="match status" value="2"/>
</dbReference>
<dbReference type="PANTHER" id="PTHR13833">
    <property type="match status" value="1"/>
</dbReference>
<dbReference type="EMBL" id="QYUN01000002">
    <property type="protein sequence ID" value="RJG06624.1"/>
    <property type="molecule type" value="Genomic_DNA"/>
</dbReference>
<dbReference type="PANTHER" id="PTHR13833:SF71">
    <property type="entry name" value="NHL DOMAIN-CONTAINING PROTEIN"/>
    <property type="match status" value="1"/>
</dbReference>
<gene>
    <name evidence="6" type="ORF">D3870_11920</name>
</gene>
<evidence type="ECO:0000256" key="1">
    <source>
        <dbReference type="ARBA" id="ARBA00022737"/>
    </source>
</evidence>
<feature type="domain" description="SMP-30/Gluconolactonase/LRE-like region" evidence="5">
    <location>
        <begin position="416"/>
        <end position="665"/>
    </location>
</feature>
<evidence type="ECO:0000313" key="6">
    <source>
        <dbReference type="EMBL" id="RJG06624.1"/>
    </source>
</evidence>
<dbReference type="InterPro" id="IPR011042">
    <property type="entry name" value="6-blade_b-propeller_TolB-like"/>
</dbReference>
<comment type="caution">
    <text evidence="6">The sequence shown here is derived from an EMBL/GenBank/DDBJ whole genome shotgun (WGS) entry which is preliminary data.</text>
</comment>
<dbReference type="Proteomes" id="UP000285190">
    <property type="component" value="Unassembled WGS sequence"/>
</dbReference>
<evidence type="ECO:0000259" key="5">
    <source>
        <dbReference type="Pfam" id="PF08450"/>
    </source>
</evidence>
<dbReference type="AlphaFoldDB" id="A0A418X2G5"/>
<keyword evidence="7" id="KW-1185">Reference proteome</keyword>
<dbReference type="InterPro" id="IPR013658">
    <property type="entry name" value="SGL"/>
</dbReference>
<evidence type="ECO:0000256" key="4">
    <source>
        <dbReference type="SAM" id="Phobius"/>
    </source>
</evidence>
<keyword evidence="1" id="KW-0677">Repeat</keyword>
<feature type="compositionally biased region" description="Low complexity" evidence="3">
    <location>
        <begin position="70"/>
        <end position="93"/>
    </location>
</feature>
<evidence type="ECO:0000313" key="7">
    <source>
        <dbReference type="Proteomes" id="UP000285190"/>
    </source>
</evidence>
<evidence type="ECO:0000256" key="2">
    <source>
        <dbReference type="PROSITE-ProRule" id="PRU00504"/>
    </source>
</evidence>
<dbReference type="Pfam" id="PF01436">
    <property type="entry name" value="NHL"/>
    <property type="match status" value="3"/>
</dbReference>
<keyword evidence="4" id="KW-0812">Transmembrane</keyword>
<dbReference type="Pfam" id="PF08450">
    <property type="entry name" value="SGL"/>
    <property type="match status" value="1"/>
</dbReference>
<name>A0A418X2G5_9BURK</name>
<dbReference type="InterPro" id="IPR001258">
    <property type="entry name" value="NHL_repeat"/>
</dbReference>
<evidence type="ECO:0000256" key="3">
    <source>
        <dbReference type="SAM" id="MobiDB-lite"/>
    </source>
</evidence>
<feature type="repeat" description="NHL" evidence="2">
    <location>
        <begin position="631"/>
        <end position="661"/>
    </location>
</feature>